<comment type="catalytic activity">
    <reaction evidence="16 17">
        <text>a ubiquinone + NADH + 5 H(+)(in) = a ubiquinol + NAD(+) + 4 H(+)(out)</text>
        <dbReference type="Rhea" id="RHEA:29091"/>
        <dbReference type="Rhea" id="RHEA-COMP:9565"/>
        <dbReference type="Rhea" id="RHEA-COMP:9566"/>
        <dbReference type="ChEBI" id="CHEBI:15378"/>
        <dbReference type="ChEBI" id="CHEBI:16389"/>
        <dbReference type="ChEBI" id="CHEBI:17976"/>
        <dbReference type="ChEBI" id="CHEBI:57540"/>
        <dbReference type="ChEBI" id="CHEBI:57945"/>
        <dbReference type="EC" id="7.1.1.2"/>
    </reaction>
</comment>
<keyword evidence="11 17" id="KW-1133">Transmembrane helix</keyword>
<evidence type="ECO:0000256" key="6">
    <source>
        <dbReference type="ARBA" id="ARBA00022660"/>
    </source>
</evidence>
<dbReference type="Pfam" id="PF00361">
    <property type="entry name" value="Proton_antipo_M"/>
    <property type="match status" value="1"/>
</dbReference>
<evidence type="ECO:0000256" key="14">
    <source>
        <dbReference type="ARBA" id="ARBA00023128"/>
    </source>
</evidence>
<evidence type="ECO:0000256" key="4">
    <source>
        <dbReference type="ARBA" id="ARBA00021096"/>
    </source>
</evidence>
<dbReference type="EC" id="7.1.1.2" evidence="3 17"/>
<evidence type="ECO:0000259" key="20">
    <source>
        <dbReference type="Pfam" id="PF06455"/>
    </source>
</evidence>
<dbReference type="InterPro" id="IPR003945">
    <property type="entry name" value="NU5C-like"/>
</dbReference>
<comment type="function">
    <text evidence="17">Core subunit of the mitochondrial membrane respiratory chain NADH dehydrogenase (Complex I) which catalyzes electron transfer from NADH through the respiratory chain, using ubiquinone as an electron acceptor. Essential for the catalytic activity and assembly of complex I.</text>
</comment>
<keyword evidence="14 17" id="KW-0496">Mitochondrion</keyword>
<protein>
    <recommendedName>
        <fullName evidence="4 17">NADH-ubiquinone oxidoreductase chain 5</fullName>
        <ecNumber evidence="3 17">7.1.1.2</ecNumber>
    </recommendedName>
</protein>
<feature type="domain" description="NADH:quinone oxidoreductase/Mrp antiporter transmembrane" evidence="18">
    <location>
        <begin position="79"/>
        <end position="357"/>
    </location>
</feature>
<evidence type="ECO:0000256" key="16">
    <source>
        <dbReference type="ARBA" id="ARBA00049551"/>
    </source>
</evidence>
<evidence type="ECO:0000256" key="10">
    <source>
        <dbReference type="ARBA" id="ARBA00022982"/>
    </source>
</evidence>
<dbReference type="GO" id="GO:0015990">
    <property type="term" value="P:electron transport coupled proton transport"/>
    <property type="evidence" value="ECO:0007669"/>
    <property type="project" value="TreeGrafter"/>
</dbReference>
<feature type="transmembrane region" description="Helical" evidence="17">
    <location>
        <begin position="186"/>
        <end position="204"/>
    </location>
</feature>
<dbReference type="InterPro" id="IPR001516">
    <property type="entry name" value="Proton_antipo_N"/>
</dbReference>
<feature type="transmembrane region" description="Helical" evidence="17">
    <location>
        <begin position="124"/>
        <end position="141"/>
    </location>
</feature>
<feature type="transmembrane region" description="Helical" evidence="17">
    <location>
        <begin position="20"/>
        <end position="48"/>
    </location>
</feature>
<dbReference type="PRINTS" id="PR01434">
    <property type="entry name" value="NADHDHGNASE5"/>
</dbReference>
<reference evidence="21" key="1">
    <citation type="submission" date="2017-10" db="EMBL/GenBank/DDBJ databases">
        <title>Mitogenomes of tropical arthropods.</title>
        <authorList>
            <person name="Pires Paula D."/>
            <person name="Coiti Togawa R."/>
        </authorList>
    </citation>
    <scope>NUCLEOTIDE SEQUENCE</scope>
</reference>
<dbReference type="EMBL" id="MG253280">
    <property type="protein sequence ID" value="AWN56378.1"/>
    <property type="molecule type" value="Genomic_DNA"/>
</dbReference>
<feature type="transmembrane region" description="Helical" evidence="17">
    <location>
        <begin position="453"/>
        <end position="471"/>
    </location>
</feature>
<feature type="transmembrane region" description="Helical" evidence="17">
    <location>
        <begin position="60"/>
        <end position="78"/>
    </location>
</feature>
<dbReference type="GO" id="GO:0042773">
    <property type="term" value="P:ATP synthesis coupled electron transport"/>
    <property type="evidence" value="ECO:0007669"/>
    <property type="project" value="InterPro"/>
</dbReference>
<keyword evidence="13 17" id="KW-0830">Ubiquinone</keyword>
<feature type="transmembrane region" description="Helical" evidence="17">
    <location>
        <begin position="520"/>
        <end position="542"/>
    </location>
</feature>
<keyword evidence="7 17" id="KW-0812">Transmembrane</keyword>
<evidence type="ECO:0000256" key="7">
    <source>
        <dbReference type="ARBA" id="ARBA00022692"/>
    </source>
</evidence>
<keyword evidence="5 17" id="KW-0813">Transport</keyword>
<evidence type="ECO:0000256" key="2">
    <source>
        <dbReference type="ARBA" id="ARBA00004448"/>
    </source>
</evidence>
<comment type="function">
    <text evidence="1">Core subunit of the mitochondrial membrane respiratory chain NADH dehydrogenase (Complex I) that is believed to belong to the minimal assembly required for catalysis. Complex I functions in the transfer of electrons from NADH to the respiratory chain. The immediate electron acceptor for the enzyme is believed to be ubiquinone.</text>
</comment>
<dbReference type="PANTHER" id="PTHR42829:SF2">
    <property type="entry name" value="NADH-UBIQUINONE OXIDOREDUCTASE CHAIN 5"/>
    <property type="match status" value="1"/>
</dbReference>
<evidence type="ECO:0000313" key="21">
    <source>
        <dbReference type="EMBL" id="AWN56378.1"/>
    </source>
</evidence>
<feature type="domain" description="NADH-Ubiquinone oxidoreductase (complex I) chain 5 N-terminal" evidence="19">
    <location>
        <begin position="14"/>
        <end position="62"/>
    </location>
</feature>
<dbReference type="GO" id="GO:0005743">
    <property type="term" value="C:mitochondrial inner membrane"/>
    <property type="evidence" value="ECO:0007669"/>
    <property type="project" value="UniProtKB-SubCell"/>
</dbReference>
<keyword evidence="15 17" id="KW-0472">Membrane</keyword>
<dbReference type="Pfam" id="PF06455">
    <property type="entry name" value="NADH5_C"/>
    <property type="match status" value="1"/>
</dbReference>
<feature type="transmembrane region" description="Helical" evidence="17">
    <location>
        <begin position="242"/>
        <end position="264"/>
    </location>
</feature>
<evidence type="ECO:0000256" key="3">
    <source>
        <dbReference type="ARBA" id="ARBA00012944"/>
    </source>
</evidence>
<feature type="domain" description="NADH dehydrogenase subunit 5 C-terminal" evidence="20">
    <location>
        <begin position="363"/>
        <end position="542"/>
    </location>
</feature>
<keyword evidence="9" id="KW-1278">Translocase</keyword>
<keyword evidence="6" id="KW-0679">Respiratory chain</keyword>
<evidence type="ECO:0000256" key="12">
    <source>
        <dbReference type="ARBA" id="ARBA00023027"/>
    </source>
</evidence>
<feature type="transmembrane region" description="Helical" evidence="17">
    <location>
        <begin position="302"/>
        <end position="327"/>
    </location>
</feature>
<keyword evidence="8" id="KW-0999">Mitochondrion inner membrane</keyword>
<keyword evidence="12 17" id="KW-0520">NAD</keyword>
<dbReference type="GO" id="GO:0003954">
    <property type="term" value="F:NADH dehydrogenase activity"/>
    <property type="evidence" value="ECO:0007669"/>
    <property type="project" value="TreeGrafter"/>
</dbReference>
<feature type="transmembrane region" description="Helical" evidence="17">
    <location>
        <begin position="389"/>
        <end position="413"/>
    </location>
</feature>
<evidence type="ECO:0000256" key="17">
    <source>
        <dbReference type="RuleBase" id="RU003404"/>
    </source>
</evidence>
<dbReference type="InterPro" id="IPR010934">
    <property type="entry name" value="NADH_DH_su5_C"/>
</dbReference>
<geneLocation type="mitochondrion" evidence="21"/>
<evidence type="ECO:0000256" key="11">
    <source>
        <dbReference type="ARBA" id="ARBA00022989"/>
    </source>
</evidence>
<evidence type="ECO:0000256" key="5">
    <source>
        <dbReference type="ARBA" id="ARBA00022448"/>
    </source>
</evidence>
<evidence type="ECO:0000256" key="15">
    <source>
        <dbReference type="ARBA" id="ARBA00023136"/>
    </source>
</evidence>
<proteinExistence type="inferred from homology"/>
<evidence type="ECO:0000256" key="8">
    <source>
        <dbReference type="ARBA" id="ARBA00022792"/>
    </source>
</evidence>
<name>A0A343YVR1_9HEMI</name>
<dbReference type="GO" id="GO:0008137">
    <property type="term" value="F:NADH dehydrogenase (ubiquinone) activity"/>
    <property type="evidence" value="ECO:0007669"/>
    <property type="project" value="UniProtKB-EC"/>
</dbReference>
<feature type="transmembrane region" description="Helical" evidence="17">
    <location>
        <begin position="84"/>
        <end position="103"/>
    </location>
</feature>
<keyword evidence="10" id="KW-0249">Electron transport</keyword>
<evidence type="ECO:0000256" key="9">
    <source>
        <dbReference type="ARBA" id="ARBA00022967"/>
    </source>
</evidence>
<feature type="transmembrane region" description="Helical" evidence="17">
    <location>
        <begin position="347"/>
        <end position="369"/>
    </location>
</feature>
<dbReference type="Pfam" id="PF00662">
    <property type="entry name" value="Proton_antipo_N"/>
    <property type="match status" value="1"/>
</dbReference>
<evidence type="ECO:0000256" key="13">
    <source>
        <dbReference type="ARBA" id="ARBA00023075"/>
    </source>
</evidence>
<organism evidence="21">
    <name type="scientific">Scaptocoris castanea</name>
    <dbReference type="NCBI Taxonomy" id="1411909"/>
    <lineage>
        <taxon>Eukaryota</taxon>
        <taxon>Metazoa</taxon>
        <taxon>Ecdysozoa</taxon>
        <taxon>Arthropoda</taxon>
        <taxon>Hexapoda</taxon>
        <taxon>Insecta</taxon>
        <taxon>Pterygota</taxon>
        <taxon>Neoptera</taxon>
        <taxon>Paraneoptera</taxon>
        <taxon>Hemiptera</taxon>
        <taxon>Heteroptera</taxon>
        <taxon>Panheteroptera</taxon>
        <taxon>Pentatomomorpha</taxon>
        <taxon>Pentatomoidea</taxon>
        <taxon>Cydnidae</taxon>
        <taxon>Cephalocteinae</taxon>
        <taxon>Scaptocoris</taxon>
    </lineage>
</organism>
<evidence type="ECO:0000256" key="1">
    <source>
        <dbReference type="ARBA" id="ARBA00003257"/>
    </source>
</evidence>
<feature type="transmembrane region" description="Helical" evidence="17">
    <location>
        <begin position="216"/>
        <end position="235"/>
    </location>
</feature>
<feature type="transmembrane region" description="Helical" evidence="17">
    <location>
        <begin position="419"/>
        <end position="441"/>
    </location>
</feature>
<comment type="subcellular location">
    <subcellularLocation>
        <location evidence="2">Mitochondrion inner membrane</location>
        <topology evidence="2">Multi-pass membrane protein</topology>
    </subcellularLocation>
</comment>
<sequence>MDWDFFVFVEWEVFSLNSVSFIMALLLDWMSLIFAGCVLFISSMVILYSSVYMLGDMNSLRFLCLVLLFVASMMFLVFSPNLVSLLLGWDGLGLVSYCLVIYFHNFSSSNAGMLTVLTNRLGDVAILMSIAWLFNLGGWSYIYFSGIYSDVQSVAMLFLVFAAFTKSAQVPFSSWLPAAMAAPTPVSALVHSSTLVTAGVYLLIRFRDFFLFVDMFYPLVLSSITMFMAGLGANFEYDLKSIIALSTLSQLGFMLSVLFMGGWYLSYLHLLTHAFFSALLFLCAGIFIHGAGDSQDIRYMGYMGVFCPYISSCFCISTLSLCGFPFMSGFYSSDYILEFSGVYWANLAFYFIFFLSVGLTVSYSFRLIYYCFGGYSGLFPLSSFEEDSFVMLSMFFLSLMSIFGGGMLSWVILPSPDVYILPLFHKLLPLLFILVGSWLGYELSILVSTGSMFALNFILLMVFFGSMWFLPNFSTVSVSSMSTPYLRSYSGMMDSGWGEYLISGSLSAGFDYFSKYYINYHYNSVGVYLISFLFWASLVIMLL</sequence>
<evidence type="ECO:0000259" key="19">
    <source>
        <dbReference type="Pfam" id="PF00662"/>
    </source>
</evidence>
<comment type="similarity">
    <text evidence="17">Belongs to the complex I subunit 5 family.</text>
</comment>
<dbReference type="AlphaFoldDB" id="A0A343YVR1"/>
<accession>A0A343YVR1</accession>
<dbReference type="InterPro" id="IPR001750">
    <property type="entry name" value="ND/Mrp_TM"/>
</dbReference>
<evidence type="ECO:0000259" key="18">
    <source>
        <dbReference type="Pfam" id="PF00361"/>
    </source>
</evidence>
<dbReference type="PANTHER" id="PTHR42829">
    <property type="entry name" value="NADH-UBIQUINONE OXIDOREDUCTASE CHAIN 5"/>
    <property type="match status" value="1"/>
</dbReference>
<feature type="transmembrane region" description="Helical" evidence="17">
    <location>
        <begin position="270"/>
        <end position="290"/>
    </location>
</feature>